<keyword evidence="1" id="KW-1133">Transmembrane helix</keyword>
<evidence type="ECO:0000313" key="3">
    <source>
        <dbReference type="Proteomes" id="UP000007939"/>
    </source>
</evidence>
<feature type="transmembrane region" description="Helical" evidence="1">
    <location>
        <begin position="147"/>
        <end position="165"/>
    </location>
</feature>
<keyword evidence="3" id="KW-1185">Reference proteome</keyword>
<keyword evidence="1" id="KW-0472">Membrane</keyword>
<protein>
    <submittedName>
        <fullName evidence="2">Uncharacterized protein</fullName>
    </submittedName>
</protein>
<accession>F4GJR4</accession>
<reference evidence="2 3" key="2">
    <citation type="journal article" date="2012" name="Stand. Genomic Sci.">
        <title>Complete genome sequence of the termite hindgut bacterium Spirochaeta coccoides type strain (SPN1(T)), reclassification in the genus Sphaerochaeta as Sphaerochaeta coccoides comb. nov. and emendations of the family Spirochaetaceae and the genus Sphaerochaeta.</title>
        <authorList>
            <person name="Abt B."/>
            <person name="Han C."/>
            <person name="Scheuner C."/>
            <person name="Lu M."/>
            <person name="Lapidus A."/>
            <person name="Nolan M."/>
            <person name="Lucas S."/>
            <person name="Hammon N."/>
            <person name="Deshpande S."/>
            <person name="Cheng J.F."/>
            <person name="Tapia R."/>
            <person name="Goodwin L.A."/>
            <person name="Pitluck S."/>
            <person name="Liolios K."/>
            <person name="Pagani I."/>
            <person name="Ivanova N."/>
            <person name="Mavromatis K."/>
            <person name="Mikhailova N."/>
            <person name="Huntemann M."/>
            <person name="Pati A."/>
            <person name="Chen A."/>
            <person name="Palaniappan K."/>
            <person name="Land M."/>
            <person name="Hauser L."/>
            <person name="Brambilla E.M."/>
            <person name="Rohde M."/>
            <person name="Spring S."/>
            <person name="Gronow S."/>
            <person name="Goker M."/>
            <person name="Woyke T."/>
            <person name="Bristow J."/>
            <person name="Eisen J.A."/>
            <person name="Markowitz V."/>
            <person name="Hugenholtz P."/>
            <person name="Kyrpides N.C."/>
            <person name="Klenk H.P."/>
            <person name="Detter J.C."/>
        </authorList>
    </citation>
    <scope>NUCLEOTIDE SEQUENCE [LARGE SCALE GENOMIC DNA]</scope>
    <source>
        <strain evidence="3">ATCC BAA-1237 / DSM 17374 / SPN1</strain>
    </source>
</reference>
<feature type="transmembrane region" description="Helical" evidence="1">
    <location>
        <begin position="56"/>
        <end position="73"/>
    </location>
</feature>
<proteinExistence type="predicted"/>
<reference evidence="3" key="1">
    <citation type="submission" date="2011-04" db="EMBL/GenBank/DDBJ databases">
        <title>The complete genome of Spirochaeta coccoides DSM 17374.</title>
        <authorList>
            <person name="Lucas S."/>
            <person name="Copeland A."/>
            <person name="Lapidus A."/>
            <person name="Bruce D."/>
            <person name="Goodwin L."/>
            <person name="Pitluck S."/>
            <person name="Peters L."/>
            <person name="Kyrpides N."/>
            <person name="Mavromatis K."/>
            <person name="Pagani I."/>
            <person name="Ivanova N."/>
            <person name="Ovchinnikova G."/>
            <person name="Lu M."/>
            <person name="Detter J.C."/>
            <person name="Tapia R."/>
            <person name="Han C."/>
            <person name="Land M."/>
            <person name="Hauser L."/>
            <person name="Markowitz V."/>
            <person name="Cheng J.-F."/>
            <person name="Hugenholtz P."/>
            <person name="Woyke T."/>
            <person name="Wu D."/>
            <person name="Spring S."/>
            <person name="Schroeder M."/>
            <person name="Brambilla E."/>
            <person name="Klenk H.-P."/>
            <person name="Eisen J.A."/>
        </authorList>
    </citation>
    <scope>NUCLEOTIDE SEQUENCE [LARGE SCALE GENOMIC DNA]</scope>
    <source>
        <strain evidence="3">ATCC BAA-1237 / DSM 17374 / SPN1</strain>
    </source>
</reference>
<dbReference type="AlphaFoldDB" id="F4GJR4"/>
<dbReference type="RefSeq" id="WP_013740205.1">
    <property type="nucleotide sequence ID" value="NC_015436.1"/>
</dbReference>
<name>F4GJR4_PARC1</name>
<dbReference type="eggNOG" id="ENOG50339JU">
    <property type="taxonomic scope" value="Bacteria"/>
</dbReference>
<dbReference type="KEGG" id="scc:Spico_1610"/>
<dbReference type="Proteomes" id="UP000007939">
    <property type="component" value="Chromosome"/>
</dbReference>
<dbReference type="STRING" id="760011.Spico_1610"/>
<dbReference type="EMBL" id="CP002659">
    <property type="protein sequence ID" value="AEC02811.1"/>
    <property type="molecule type" value="Genomic_DNA"/>
</dbReference>
<keyword evidence="1" id="KW-0812">Transmembrane</keyword>
<sequence>MRFLYTMRREIYMQKKRLTIYVITALIILFVFEVMPVIIAAIFGSHLPEASLYSELFSLFLFIGGCLYTSTLFQKDMFSKDNNHGWLMLPASTAEKFFAKGLMSIAFPFVLVIFFSVASVFIEGLLTLTARIPFMPFSPFFPEVWEMVAHALIAQSVFLLGGVFFRKAHFSKTILTLGIILIGLSMIAAVTTFLIFQPVILSNGVTVYGFGRNVNLLSDSDFSLLKTFATAFYWGILPLFCWITSYIRVEEVQYTDAV</sequence>
<feature type="transmembrane region" description="Helical" evidence="1">
    <location>
        <begin position="105"/>
        <end position="127"/>
    </location>
</feature>
<organism evidence="2 3">
    <name type="scientific">Parasphaerochaeta coccoides (strain ATCC BAA-1237 / DSM 17374 / SPN1)</name>
    <name type="common">Sphaerochaeta coccoides</name>
    <dbReference type="NCBI Taxonomy" id="760011"/>
    <lineage>
        <taxon>Bacteria</taxon>
        <taxon>Pseudomonadati</taxon>
        <taxon>Spirochaetota</taxon>
        <taxon>Spirochaetia</taxon>
        <taxon>Spirochaetales</taxon>
        <taxon>Sphaerochaetaceae</taxon>
        <taxon>Parasphaerochaeta</taxon>
    </lineage>
</organism>
<evidence type="ECO:0000256" key="1">
    <source>
        <dbReference type="SAM" id="Phobius"/>
    </source>
</evidence>
<dbReference type="OrthoDB" id="370495at2"/>
<feature type="transmembrane region" description="Helical" evidence="1">
    <location>
        <begin position="222"/>
        <end position="243"/>
    </location>
</feature>
<feature type="transmembrane region" description="Helical" evidence="1">
    <location>
        <begin position="177"/>
        <end position="202"/>
    </location>
</feature>
<evidence type="ECO:0000313" key="2">
    <source>
        <dbReference type="EMBL" id="AEC02811.1"/>
    </source>
</evidence>
<gene>
    <name evidence="2" type="ordered locus">Spico_1610</name>
</gene>
<feature type="transmembrane region" description="Helical" evidence="1">
    <location>
        <begin position="20"/>
        <end position="44"/>
    </location>
</feature>
<dbReference type="HOGENOM" id="CLU_1077297_0_0_12"/>